<reference evidence="13 14" key="1">
    <citation type="submission" date="2020-02" db="EMBL/GenBank/DDBJ databases">
        <authorList>
            <person name="Dziuba M."/>
            <person name="Kuznetsov B."/>
            <person name="Mardanov A."/>
            <person name="Ravin N."/>
            <person name="Grouzdev D."/>
        </authorList>
    </citation>
    <scope>NUCLEOTIDE SEQUENCE [LARGE SCALE GENOMIC DNA]</scope>
    <source>
        <strain evidence="13 14">SpK</strain>
    </source>
</reference>
<dbReference type="InterPro" id="IPR000924">
    <property type="entry name" value="Glu/Gln-tRNA-synth"/>
</dbReference>
<feature type="short sequence motif" description="'KMSKS' region" evidence="10">
    <location>
        <begin position="238"/>
        <end position="242"/>
    </location>
</feature>
<dbReference type="InterPro" id="IPR020058">
    <property type="entry name" value="Glu/Gln-tRNA-synth_Ib_cat-dom"/>
</dbReference>
<dbReference type="Proteomes" id="UP000480684">
    <property type="component" value="Unassembled WGS sequence"/>
</dbReference>
<evidence type="ECO:0000259" key="12">
    <source>
        <dbReference type="Pfam" id="PF19269"/>
    </source>
</evidence>
<dbReference type="GO" id="GO:0005829">
    <property type="term" value="C:cytosol"/>
    <property type="evidence" value="ECO:0007669"/>
    <property type="project" value="TreeGrafter"/>
</dbReference>
<dbReference type="InterPro" id="IPR008925">
    <property type="entry name" value="aa_tRNA-synth_I_cd-bd_sf"/>
</dbReference>
<dbReference type="GO" id="GO:0004818">
    <property type="term" value="F:glutamate-tRNA ligase activity"/>
    <property type="evidence" value="ECO:0007669"/>
    <property type="project" value="UniProtKB-UniRule"/>
</dbReference>
<dbReference type="InterPro" id="IPR049940">
    <property type="entry name" value="GluQ/Sye"/>
</dbReference>
<comment type="subunit">
    <text evidence="3 10">Monomer.</text>
</comment>
<dbReference type="PROSITE" id="PS00178">
    <property type="entry name" value="AA_TRNA_LIGASE_I"/>
    <property type="match status" value="1"/>
</dbReference>
<dbReference type="EMBL" id="JAAIYP010000027">
    <property type="protein sequence ID" value="NFV79439.1"/>
    <property type="molecule type" value="Genomic_DNA"/>
</dbReference>
<dbReference type="CDD" id="cd00808">
    <property type="entry name" value="GluRS_core"/>
    <property type="match status" value="1"/>
</dbReference>
<dbReference type="HAMAP" id="MF_00022">
    <property type="entry name" value="Glu_tRNA_synth_type1"/>
    <property type="match status" value="1"/>
</dbReference>
<comment type="caution">
    <text evidence="10">Lacks conserved residue(s) required for the propagation of feature annotation.</text>
</comment>
<protein>
    <recommendedName>
        <fullName evidence="10">Glutamate--tRNA ligase</fullName>
        <ecNumber evidence="10">6.1.1.17</ecNumber>
    </recommendedName>
    <alternativeName>
        <fullName evidence="10">Glutamyl-tRNA synthetase</fullName>
        <shortName evidence="10">GluRS</shortName>
    </alternativeName>
</protein>
<dbReference type="SUPFAM" id="SSF48163">
    <property type="entry name" value="An anticodon-binding domain of class I aminoacyl-tRNA synthetases"/>
    <property type="match status" value="1"/>
</dbReference>
<dbReference type="PANTHER" id="PTHR43311">
    <property type="entry name" value="GLUTAMATE--TRNA LIGASE"/>
    <property type="match status" value="1"/>
</dbReference>
<dbReference type="Pfam" id="PF00749">
    <property type="entry name" value="tRNA-synt_1c"/>
    <property type="match status" value="1"/>
</dbReference>
<dbReference type="FunFam" id="3.40.50.620:FF:000007">
    <property type="entry name" value="Glutamate--tRNA ligase"/>
    <property type="match status" value="1"/>
</dbReference>
<evidence type="ECO:0000256" key="1">
    <source>
        <dbReference type="ARBA" id="ARBA00004496"/>
    </source>
</evidence>
<keyword evidence="4 10" id="KW-0963">Cytoplasm</keyword>
<evidence type="ECO:0000256" key="10">
    <source>
        <dbReference type="HAMAP-Rule" id="MF_00022"/>
    </source>
</evidence>
<dbReference type="PRINTS" id="PR00987">
    <property type="entry name" value="TRNASYNTHGLU"/>
</dbReference>
<organism evidence="13 14">
    <name type="scientific">Magnetospirillum aberrantis SpK</name>
    <dbReference type="NCBI Taxonomy" id="908842"/>
    <lineage>
        <taxon>Bacteria</taxon>
        <taxon>Pseudomonadati</taxon>
        <taxon>Pseudomonadota</taxon>
        <taxon>Alphaproteobacteria</taxon>
        <taxon>Rhodospirillales</taxon>
        <taxon>Rhodospirillaceae</taxon>
        <taxon>Magnetospirillum</taxon>
    </lineage>
</organism>
<dbReference type="GO" id="GO:0000049">
    <property type="term" value="F:tRNA binding"/>
    <property type="evidence" value="ECO:0007669"/>
    <property type="project" value="InterPro"/>
</dbReference>
<dbReference type="InterPro" id="IPR014729">
    <property type="entry name" value="Rossmann-like_a/b/a_fold"/>
</dbReference>
<keyword evidence="5 10" id="KW-0436">Ligase</keyword>
<comment type="caution">
    <text evidence="13">The sequence shown here is derived from an EMBL/GenBank/DDBJ whole genome shotgun (WGS) entry which is preliminary data.</text>
</comment>
<evidence type="ECO:0000256" key="7">
    <source>
        <dbReference type="ARBA" id="ARBA00022840"/>
    </source>
</evidence>
<evidence type="ECO:0000256" key="3">
    <source>
        <dbReference type="ARBA" id="ARBA00011245"/>
    </source>
</evidence>
<keyword evidence="7 10" id="KW-0067">ATP-binding</keyword>
<evidence type="ECO:0000313" key="13">
    <source>
        <dbReference type="EMBL" id="NFV79439.1"/>
    </source>
</evidence>
<dbReference type="Gene3D" id="3.40.50.620">
    <property type="entry name" value="HUPs"/>
    <property type="match status" value="1"/>
</dbReference>
<feature type="domain" description="Glutamyl/glutaminyl-tRNA synthetase class Ib catalytic" evidence="11">
    <location>
        <begin position="3"/>
        <end position="305"/>
    </location>
</feature>
<dbReference type="InterPro" id="IPR004527">
    <property type="entry name" value="Glu-tRNA-ligase_bac/mito"/>
</dbReference>
<comment type="catalytic activity">
    <reaction evidence="10">
        <text>tRNA(Glu) + L-glutamate + ATP = L-glutamyl-tRNA(Glu) + AMP + diphosphate</text>
        <dbReference type="Rhea" id="RHEA:23540"/>
        <dbReference type="Rhea" id="RHEA-COMP:9663"/>
        <dbReference type="Rhea" id="RHEA-COMP:9680"/>
        <dbReference type="ChEBI" id="CHEBI:29985"/>
        <dbReference type="ChEBI" id="CHEBI:30616"/>
        <dbReference type="ChEBI" id="CHEBI:33019"/>
        <dbReference type="ChEBI" id="CHEBI:78442"/>
        <dbReference type="ChEBI" id="CHEBI:78520"/>
        <dbReference type="ChEBI" id="CHEBI:456215"/>
        <dbReference type="EC" id="6.1.1.17"/>
    </reaction>
</comment>
<feature type="binding site" evidence="10">
    <location>
        <position position="241"/>
    </location>
    <ligand>
        <name>ATP</name>
        <dbReference type="ChEBI" id="CHEBI:30616"/>
    </ligand>
</feature>
<dbReference type="RefSeq" id="WP_163675814.1">
    <property type="nucleotide sequence ID" value="NZ_JAAIYP010000027.1"/>
</dbReference>
<dbReference type="PANTHER" id="PTHR43311:SF2">
    <property type="entry name" value="GLUTAMATE--TRNA LIGASE, MITOCHONDRIAL-RELATED"/>
    <property type="match status" value="1"/>
</dbReference>
<keyword evidence="6 10" id="KW-0547">Nucleotide-binding</keyword>
<dbReference type="InterPro" id="IPR001412">
    <property type="entry name" value="aa-tRNA-synth_I_CS"/>
</dbReference>
<name>A0A7C9QSZ4_9PROT</name>
<evidence type="ECO:0000256" key="2">
    <source>
        <dbReference type="ARBA" id="ARBA00007894"/>
    </source>
</evidence>
<comment type="similarity">
    <text evidence="2 10">Belongs to the class-I aminoacyl-tRNA synthetase family. Glutamate--tRNA ligase type 1 subfamily.</text>
</comment>
<comment type="subcellular location">
    <subcellularLocation>
        <location evidence="1 10">Cytoplasm</location>
    </subcellularLocation>
</comment>
<gene>
    <name evidence="10" type="primary">gltX</name>
    <name evidence="13" type="ORF">G4223_04865</name>
</gene>
<dbReference type="InterPro" id="IPR020751">
    <property type="entry name" value="aa-tRNA-synth_I_codon-bd_sub2"/>
</dbReference>
<dbReference type="InterPro" id="IPR033910">
    <property type="entry name" value="GluRS_core"/>
</dbReference>
<evidence type="ECO:0000256" key="4">
    <source>
        <dbReference type="ARBA" id="ARBA00022490"/>
    </source>
</evidence>
<dbReference type="GO" id="GO:0008270">
    <property type="term" value="F:zinc ion binding"/>
    <property type="evidence" value="ECO:0007669"/>
    <property type="project" value="InterPro"/>
</dbReference>
<sequence>MSVVTRFAPSPTGFLHIGGARTALFNWLFARHHGGQFLLRIEDTDRARSTQQAVDAIFDGIKWLGLDWDGEAVFQFARMDRHAEVARQLVAEGKAYYCYCTPEELEKIREQQRAEGKPMRYPGIWRDRDPSEAPAGAKAVVRLKAPQDGDTVIHDLVQGEVRVVNSQLDDMVLLRADGTPTYMLSVVVDDHDMGITHVIRGDDHLTNAFRQYQLYKACGWDIPQFAHIPLIHGPDGAKLSKRHGALGAEAYRDMGFLPEAMRNYLLRLGWGHGDDEIIPTEQAVEWFDLAGVGRSPSRFDMTKLTNLNGHYLRQSDDSRLVDLIAPMVEAKVGAPVDAEGRRRLTAGMAGMKERAKTLVELADSALFYVRPRPLALDDKAAKALDDSDARALLRDYVQSVAESEWTKHVLEEAARTFAESRGQKLGKVAQPLRAALTGSSVSPPIFEVMEVLGRAEATARIEDITGKDTP</sequence>
<feature type="domain" description="Aminoacyl-tRNA synthetase class I anticodon-binding" evidence="12">
    <location>
        <begin position="320"/>
        <end position="463"/>
    </location>
</feature>
<evidence type="ECO:0000256" key="5">
    <source>
        <dbReference type="ARBA" id="ARBA00022598"/>
    </source>
</evidence>
<keyword evidence="8 10" id="KW-0648">Protein biosynthesis</keyword>
<evidence type="ECO:0000256" key="9">
    <source>
        <dbReference type="ARBA" id="ARBA00023146"/>
    </source>
</evidence>
<dbReference type="Gene3D" id="1.10.10.350">
    <property type="match status" value="1"/>
</dbReference>
<keyword evidence="14" id="KW-1185">Reference proteome</keyword>
<dbReference type="Pfam" id="PF19269">
    <property type="entry name" value="Anticodon_2"/>
    <property type="match status" value="1"/>
</dbReference>
<accession>A0A7C9QSZ4</accession>
<dbReference type="SUPFAM" id="SSF52374">
    <property type="entry name" value="Nucleotidylyl transferase"/>
    <property type="match status" value="1"/>
</dbReference>
<dbReference type="InterPro" id="IPR045462">
    <property type="entry name" value="aa-tRNA-synth_I_cd-bd"/>
</dbReference>
<feature type="short sequence motif" description="'HIGH' region" evidence="10">
    <location>
        <begin position="9"/>
        <end position="19"/>
    </location>
</feature>
<evidence type="ECO:0000259" key="11">
    <source>
        <dbReference type="Pfam" id="PF00749"/>
    </source>
</evidence>
<evidence type="ECO:0000313" key="14">
    <source>
        <dbReference type="Proteomes" id="UP000480684"/>
    </source>
</evidence>
<evidence type="ECO:0000256" key="8">
    <source>
        <dbReference type="ARBA" id="ARBA00022917"/>
    </source>
</evidence>
<dbReference type="GO" id="GO:0005524">
    <property type="term" value="F:ATP binding"/>
    <property type="evidence" value="ECO:0007669"/>
    <property type="project" value="UniProtKB-UniRule"/>
</dbReference>
<dbReference type="EC" id="6.1.1.17" evidence="10"/>
<dbReference type="GO" id="GO:0006424">
    <property type="term" value="P:glutamyl-tRNA aminoacylation"/>
    <property type="evidence" value="ECO:0007669"/>
    <property type="project" value="UniProtKB-UniRule"/>
</dbReference>
<evidence type="ECO:0000256" key="6">
    <source>
        <dbReference type="ARBA" id="ARBA00022741"/>
    </source>
</evidence>
<dbReference type="NCBIfam" id="TIGR00464">
    <property type="entry name" value="gltX_bact"/>
    <property type="match status" value="1"/>
</dbReference>
<comment type="function">
    <text evidence="10">Catalyzes the attachment of glutamate to tRNA(Glu) in a two-step reaction: glutamate is first activated by ATP to form Glu-AMP and then transferred to the acceptor end of tRNA(Glu).</text>
</comment>
<proteinExistence type="inferred from homology"/>
<keyword evidence="9 10" id="KW-0030">Aminoacyl-tRNA synthetase</keyword>
<dbReference type="AlphaFoldDB" id="A0A7C9QSZ4"/>